<gene>
    <name evidence="2" type="ordered locus">SARI_01504</name>
</gene>
<reference evidence="2 3" key="1">
    <citation type="submission" date="2007-11" db="EMBL/GenBank/DDBJ databases">
        <authorList>
            <consortium name="The Salmonella enterica serovar Arizonae Genome Sequencing Project"/>
            <person name="McClelland M."/>
            <person name="Sanderson E.K."/>
            <person name="Porwollik S."/>
            <person name="Spieth J."/>
            <person name="Clifton W.S."/>
            <person name="Fulton R."/>
            <person name="Chunyan W."/>
            <person name="Wollam A."/>
            <person name="Shah N."/>
            <person name="Pepin K."/>
            <person name="Bhonagiri V."/>
            <person name="Nash W."/>
            <person name="Johnson M."/>
            <person name="Thiruvilangam P."/>
            <person name="Wilson R."/>
        </authorList>
    </citation>
    <scope>NUCLEOTIDE SEQUENCE [LARGE SCALE GENOMIC DNA]</scope>
    <source>
        <strain evidence="3">ATCC BAA-731 / CDC346-86 / RSK2980</strain>
    </source>
</reference>
<name>A9MRU7_SALAR</name>
<accession>A9MRU7</accession>
<keyword evidence="1" id="KW-1133">Transmembrane helix</keyword>
<proteinExistence type="predicted"/>
<evidence type="ECO:0000256" key="1">
    <source>
        <dbReference type="SAM" id="Phobius"/>
    </source>
</evidence>
<sequence>MLAFRSIDVFFRKMSNKTNYMYKYIITDIFILNMTISKGKFCIN</sequence>
<dbReference type="Proteomes" id="UP000002084">
    <property type="component" value="Chromosome"/>
</dbReference>
<dbReference type="EMBL" id="CP000880">
    <property type="protein sequence ID" value="ABX21400.1"/>
    <property type="molecule type" value="Genomic_DNA"/>
</dbReference>
<organism evidence="2 3">
    <name type="scientific">Salmonella arizonae (strain ATCC BAA-731 / CDC346-86 / RSK2980)</name>
    <dbReference type="NCBI Taxonomy" id="41514"/>
    <lineage>
        <taxon>Bacteria</taxon>
        <taxon>Pseudomonadati</taxon>
        <taxon>Pseudomonadota</taxon>
        <taxon>Gammaproteobacteria</taxon>
        <taxon>Enterobacterales</taxon>
        <taxon>Enterobacteriaceae</taxon>
        <taxon>Salmonella</taxon>
    </lineage>
</organism>
<evidence type="ECO:0000313" key="2">
    <source>
        <dbReference type="EMBL" id="ABX21400.1"/>
    </source>
</evidence>
<dbReference type="STRING" id="41514.SARI_01504"/>
<keyword evidence="3" id="KW-1185">Reference proteome</keyword>
<dbReference type="HOGENOM" id="CLU_3221690_0_0_6"/>
<keyword evidence="1" id="KW-0812">Transmembrane</keyword>
<feature type="transmembrane region" description="Helical" evidence="1">
    <location>
        <begin position="20"/>
        <end position="36"/>
    </location>
</feature>
<evidence type="ECO:0000313" key="3">
    <source>
        <dbReference type="Proteomes" id="UP000002084"/>
    </source>
</evidence>
<dbReference type="AlphaFoldDB" id="A9MRU7"/>
<dbReference type="KEGG" id="ses:SARI_01504"/>
<keyword evidence="1" id="KW-0472">Membrane</keyword>
<protein>
    <submittedName>
        <fullName evidence="2">Uncharacterized protein</fullName>
    </submittedName>
</protein>